<comment type="caution">
    <text evidence="2">The sequence shown here is derived from an EMBL/GenBank/DDBJ whole genome shotgun (WGS) entry which is preliminary data.</text>
</comment>
<proteinExistence type="predicted"/>
<feature type="signal peptide" evidence="1">
    <location>
        <begin position="1"/>
        <end position="23"/>
    </location>
</feature>
<accession>A0ABS6BI51</accession>
<gene>
    <name evidence="2" type="ORF">KOF26_08925</name>
</gene>
<dbReference type="Proteomes" id="UP000776276">
    <property type="component" value="Unassembled WGS sequence"/>
</dbReference>
<keyword evidence="1" id="KW-0732">Signal</keyword>
<name>A0ABS6BI51_9SPHN</name>
<feature type="chain" id="PRO_5045993298" evidence="1">
    <location>
        <begin position="24"/>
        <end position="130"/>
    </location>
</feature>
<organism evidence="2 3">
    <name type="scientific">Sphingomonas quercus</name>
    <dbReference type="NCBI Taxonomy" id="2842451"/>
    <lineage>
        <taxon>Bacteria</taxon>
        <taxon>Pseudomonadati</taxon>
        <taxon>Pseudomonadota</taxon>
        <taxon>Alphaproteobacteria</taxon>
        <taxon>Sphingomonadales</taxon>
        <taxon>Sphingomonadaceae</taxon>
        <taxon>Sphingomonas</taxon>
    </lineage>
</organism>
<evidence type="ECO:0000313" key="3">
    <source>
        <dbReference type="Proteomes" id="UP000776276"/>
    </source>
</evidence>
<reference evidence="2 3" key="1">
    <citation type="submission" date="2021-06" db="EMBL/GenBank/DDBJ databases">
        <title>Sphingomonas sp. XMGL2, whole genome shotgun sequencing project.</title>
        <authorList>
            <person name="Zhao G."/>
            <person name="Shen L."/>
        </authorList>
    </citation>
    <scope>NUCLEOTIDE SEQUENCE [LARGE SCALE GENOMIC DNA]</scope>
    <source>
        <strain evidence="2 3">XMGL2</strain>
    </source>
</reference>
<evidence type="ECO:0000256" key="1">
    <source>
        <dbReference type="SAM" id="SignalP"/>
    </source>
</evidence>
<sequence length="130" mass="13739">MKTVLATVALVAASLVSSVPAHAQGRDRVLIIYGDERCPTSNGEEIVVCVRKPASEQFRIPEELRNSGSGLPPSWNEKAKSIEYVGSSGIGSCSPTGPGGASGCLKQMIDAARAERRAQSAAEDGERQRR</sequence>
<evidence type="ECO:0000313" key="2">
    <source>
        <dbReference type="EMBL" id="MBU3077986.1"/>
    </source>
</evidence>
<keyword evidence="3" id="KW-1185">Reference proteome</keyword>
<dbReference type="EMBL" id="JAHKRT010000004">
    <property type="protein sequence ID" value="MBU3077986.1"/>
    <property type="molecule type" value="Genomic_DNA"/>
</dbReference>
<dbReference type="RefSeq" id="WP_216323421.1">
    <property type="nucleotide sequence ID" value="NZ_JAHKRT010000004.1"/>
</dbReference>
<protein>
    <submittedName>
        <fullName evidence="2">Uncharacterized protein</fullName>
    </submittedName>
</protein>